<feature type="domain" description="Alcohol dehydrogenase-like N-terminal" evidence="6">
    <location>
        <begin position="32"/>
        <end position="94"/>
    </location>
</feature>
<dbReference type="InterPro" id="IPR050129">
    <property type="entry name" value="Zn_alcohol_dh"/>
</dbReference>
<dbReference type="InterPro" id="IPR002328">
    <property type="entry name" value="ADH_Zn_CS"/>
</dbReference>
<evidence type="ECO:0000259" key="6">
    <source>
        <dbReference type="Pfam" id="PF08240"/>
    </source>
</evidence>
<keyword evidence="1 4" id="KW-0479">Metal-binding</keyword>
<dbReference type="GO" id="GO:0016491">
    <property type="term" value="F:oxidoreductase activity"/>
    <property type="evidence" value="ECO:0007669"/>
    <property type="project" value="UniProtKB-KW"/>
</dbReference>
<dbReference type="Proteomes" id="UP000011682">
    <property type="component" value="Unassembled WGS sequence"/>
</dbReference>
<dbReference type="AlphaFoldDB" id="S9QXL8"/>
<evidence type="ECO:0000313" key="7">
    <source>
        <dbReference type="EMBL" id="EPX61413.1"/>
    </source>
</evidence>
<evidence type="ECO:0000256" key="4">
    <source>
        <dbReference type="RuleBase" id="RU361277"/>
    </source>
</evidence>
<dbReference type="InterPro" id="IPR013149">
    <property type="entry name" value="ADH-like_C"/>
</dbReference>
<dbReference type="CDD" id="cd08269">
    <property type="entry name" value="Zn_ADH9"/>
    <property type="match status" value="1"/>
</dbReference>
<dbReference type="PANTHER" id="PTHR43401:SF2">
    <property type="entry name" value="L-THREONINE 3-DEHYDROGENASE"/>
    <property type="match status" value="1"/>
</dbReference>
<dbReference type="Gene3D" id="3.90.180.10">
    <property type="entry name" value="Medium-chain alcohol dehydrogenases, catalytic domain"/>
    <property type="match status" value="2"/>
</dbReference>
<evidence type="ECO:0000313" key="8">
    <source>
        <dbReference type="Proteomes" id="UP000011682"/>
    </source>
</evidence>
<dbReference type="SUPFAM" id="SSF50129">
    <property type="entry name" value="GroES-like"/>
    <property type="match status" value="1"/>
</dbReference>
<comment type="cofactor">
    <cofactor evidence="4">
        <name>Zn(2+)</name>
        <dbReference type="ChEBI" id="CHEBI:29105"/>
    </cofactor>
</comment>
<feature type="domain" description="Alcohol dehydrogenase-like C-terminal" evidence="5">
    <location>
        <begin position="154"/>
        <end position="268"/>
    </location>
</feature>
<dbReference type="Gene3D" id="3.40.50.720">
    <property type="entry name" value="NAD(P)-binding Rossmann-like Domain"/>
    <property type="match status" value="1"/>
</dbReference>
<dbReference type="SUPFAM" id="SSF51735">
    <property type="entry name" value="NAD(P)-binding Rossmann-fold domains"/>
    <property type="match status" value="1"/>
</dbReference>
<dbReference type="InterPro" id="IPR013154">
    <property type="entry name" value="ADH-like_N"/>
</dbReference>
<evidence type="ECO:0000256" key="1">
    <source>
        <dbReference type="ARBA" id="ARBA00022723"/>
    </source>
</evidence>
<dbReference type="InterPro" id="IPR036291">
    <property type="entry name" value="NAD(P)-bd_dom_sf"/>
</dbReference>
<accession>S9QXL8</accession>
<dbReference type="GO" id="GO:0008270">
    <property type="term" value="F:zinc ion binding"/>
    <property type="evidence" value="ECO:0007669"/>
    <property type="project" value="InterPro"/>
</dbReference>
<sequence length="326" mass="35370">MEVGMSSATMEAAVLAGPRGARVQRVARPEPGPGTLRVKLEGCGVCGSNLPVWEGREWFRYPMRPGAPGHEGWGVVDAVGRGVTGFRVGQRVAALSSAAYAEYDVVGTDAAVLLPPALAGKPFPGEPLGCAMNIFRRADLQAGQTVAIIGIGFLGALVTRLATNAGARVLAITRRPYALELARLYGAAECIPMDDHCKIIERVKSLTQGTFCDRVIEVVGEQWPLDLAGELTRERGKLVIAGYHQDGPRQVNMQLWNWRGLDVVNAHERDPKVYVEGIRLAVDEVASGRMDPFPLFTHRFGLDELNLAFETMRTRPEGFLKALITV</sequence>
<comment type="similarity">
    <text evidence="4">Belongs to the zinc-containing alcohol dehydrogenase family.</text>
</comment>
<dbReference type="eggNOG" id="COG1063">
    <property type="taxonomic scope" value="Bacteria"/>
</dbReference>
<proteinExistence type="inferred from homology"/>
<evidence type="ECO:0000256" key="2">
    <source>
        <dbReference type="ARBA" id="ARBA00022833"/>
    </source>
</evidence>
<dbReference type="PROSITE" id="PS00059">
    <property type="entry name" value="ADH_ZINC"/>
    <property type="match status" value="1"/>
</dbReference>
<dbReference type="EMBL" id="ANAH02000010">
    <property type="protein sequence ID" value="EPX61413.1"/>
    <property type="molecule type" value="Genomic_DNA"/>
</dbReference>
<keyword evidence="2 4" id="KW-0862">Zinc</keyword>
<gene>
    <name evidence="7" type="ORF">D187_001196</name>
</gene>
<evidence type="ECO:0000256" key="3">
    <source>
        <dbReference type="ARBA" id="ARBA00023002"/>
    </source>
</evidence>
<keyword evidence="8" id="KW-1185">Reference proteome</keyword>
<dbReference type="InterPro" id="IPR011032">
    <property type="entry name" value="GroES-like_sf"/>
</dbReference>
<dbReference type="Pfam" id="PF00107">
    <property type="entry name" value="ADH_zinc_N"/>
    <property type="match status" value="1"/>
</dbReference>
<dbReference type="Pfam" id="PF08240">
    <property type="entry name" value="ADH_N"/>
    <property type="match status" value="1"/>
</dbReference>
<keyword evidence="3" id="KW-0560">Oxidoreductase</keyword>
<name>S9QXL8_CYSF2</name>
<protein>
    <submittedName>
        <fullName evidence="7">Threonine dehydrogenase</fullName>
    </submittedName>
</protein>
<organism evidence="7 8">
    <name type="scientific">Cystobacter fuscus (strain ATCC 25194 / DSM 2262 / NBRC 100088 / M29)</name>
    <dbReference type="NCBI Taxonomy" id="1242864"/>
    <lineage>
        <taxon>Bacteria</taxon>
        <taxon>Pseudomonadati</taxon>
        <taxon>Myxococcota</taxon>
        <taxon>Myxococcia</taxon>
        <taxon>Myxococcales</taxon>
        <taxon>Cystobacterineae</taxon>
        <taxon>Archangiaceae</taxon>
        <taxon>Cystobacter</taxon>
    </lineage>
</organism>
<evidence type="ECO:0000259" key="5">
    <source>
        <dbReference type="Pfam" id="PF00107"/>
    </source>
</evidence>
<dbReference type="PANTHER" id="PTHR43401">
    <property type="entry name" value="L-THREONINE 3-DEHYDROGENASE"/>
    <property type="match status" value="1"/>
</dbReference>
<reference evidence="7" key="1">
    <citation type="submission" date="2013-05" db="EMBL/GenBank/DDBJ databases">
        <title>Genome assembly of Cystobacter fuscus DSM 2262.</title>
        <authorList>
            <person name="Sharma G."/>
            <person name="Khatri I."/>
            <person name="Kaur C."/>
            <person name="Mayilraj S."/>
            <person name="Subramanian S."/>
        </authorList>
    </citation>
    <scope>NUCLEOTIDE SEQUENCE [LARGE SCALE GENOMIC DNA]</scope>
    <source>
        <strain evidence="7">DSM 2262</strain>
    </source>
</reference>
<comment type="caution">
    <text evidence="7">The sequence shown here is derived from an EMBL/GenBank/DDBJ whole genome shotgun (WGS) entry which is preliminary data.</text>
</comment>